<proteinExistence type="predicted"/>
<evidence type="ECO:0008006" key="2">
    <source>
        <dbReference type="Google" id="ProtNLM"/>
    </source>
</evidence>
<dbReference type="AlphaFoldDB" id="X1HCC4"/>
<evidence type="ECO:0000313" key="1">
    <source>
        <dbReference type="EMBL" id="GAH51474.1"/>
    </source>
</evidence>
<protein>
    <recommendedName>
        <fullName evidence="2">Isochorismatase-like domain-containing protein</fullName>
    </recommendedName>
</protein>
<reference evidence="1" key="1">
    <citation type="journal article" date="2014" name="Front. Microbiol.">
        <title>High frequency of phylogenetically diverse reductive dehalogenase-homologous genes in deep subseafloor sedimentary metagenomes.</title>
        <authorList>
            <person name="Kawai M."/>
            <person name="Futagami T."/>
            <person name="Toyoda A."/>
            <person name="Takaki Y."/>
            <person name="Nishi S."/>
            <person name="Hori S."/>
            <person name="Arai W."/>
            <person name="Tsubouchi T."/>
            <person name="Morono Y."/>
            <person name="Uchiyama I."/>
            <person name="Ito T."/>
            <person name="Fujiyama A."/>
            <person name="Inagaki F."/>
            <person name="Takami H."/>
        </authorList>
    </citation>
    <scope>NUCLEOTIDE SEQUENCE</scope>
    <source>
        <strain evidence="1">Expedition CK06-06</strain>
    </source>
</reference>
<dbReference type="EMBL" id="BARU01016695">
    <property type="protein sequence ID" value="GAH51474.1"/>
    <property type="molecule type" value="Genomic_DNA"/>
</dbReference>
<gene>
    <name evidence="1" type="ORF">S03H2_27737</name>
</gene>
<accession>X1HCC4</accession>
<sequence length="41" mass="4406">MGDWELKGNVALLVLDMQHDIVGEGGKGEPLGFPQEGRIQA</sequence>
<organism evidence="1">
    <name type="scientific">marine sediment metagenome</name>
    <dbReference type="NCBI Taxonomy" id="412755"/>
    <lineage>
        <taxon>unclassified sequences</taxon>
        <taxon>metagenomes</taxon>
        <taxon>ecological metagenomes</taxon>
    </lineage>
</organism>
<feature type="non-terminal residue" evidence="1">
    <location>
        <position position="41"/>
    </location>
</feature>
<comment type="caution">
    <text evidence="1">The sequence shown here is derived from an EMBL/GenBank/DDBJ whole genome shotgun (WGS) entry which is preliminary data.</text>
</comment>
<name>X1HCC4_9ZZZZ</name>